<dbReference type="PROSITE" id="PS50262">
    <property type="entry name" value="G_PROTEIN_RECEP_F1_2"/>
    <property type="match status" value="1"/>
</dbReference>
<gene>
    <name evidence="11" type="ORF">NDU88_006324</name>
</gene>
<evidence type="ECO:0000256" key="8">
    <source>
        <dbReference type="RuleBase" id="RU000688"/>
    </source>
</evidence>
<dbReference type="InterPro" id="IPR017452">
    <property type="entry name" value="GPCR_Rhodpsn_7TM"/>
</dbReference>
<dbReference type="SUPFAM" id="SSF81321">
    <property type="entry name" value="Family A G protein-coupled receptor-like"/>
    <property type="match status" value="1"/>
</dbReference>
<protein>
    <recommendedName>
        <fullName evidence="10">G-protein coupled receptors family 1 profile domain-containing protein</fullName>
    </recommendedName>
</protein>
<comment type="similarity">
    <text evidence="8">Belongs to the G-protein coupled receptor 1 family.</text>
</comment>
<dbReference type="PANTHER" id="PTHR46048">
    <property type="entry name" value="HYDROXYCARBOXYLIC ACID RECEPTOR 2"/>
    <property type="match status" value="1"/>
</dbReference>
<feature type="transmembrane region" description="Helical" evidence="9">
    <location>
        <begin position="263"/>
        <end position="286"/>
    </location>
</feature>
<dbReference type="Pfam" id="PF00001">
    <property type="entry name" value="7tm_1"/>
    <property type="match status" value="1"/>
</dbReference>
<evidence type="ECO:0000313" key="11">
    <source>
        <dbReference type="EMBL" id="KAJ1093219.1"/>
    </source>
</evidence>
<dbReference type="GO" id="GO:0005886">
    <property type="term" value="C:plasma membrane"/>
    <property type="evidence" value="ECO:0007669"/>
    <property type="project" value="TreeGrafter"/>
</dbReference>
<keyword evidence="3 9" id="KW-1133">Transmembrane helix</keyword>
<proteinExistence type="inferred from homology"/>
<dbReference type="Gene3D" id="1.20.1070.10">
    <property type="entry name" value="Rhodopsin 7-helix transmembrane proteins"/>
    <property type="match status" value="1"/>
</dbReference>
<feature type="transmembrane region" description="Helical" evidence="9">
    <location>
        <begin position="20"/>
        <end position="40"/>
    </location>
</feature>
<keyword evidence="6 8" id="KW-0675">Receptor</keyword>
<dbReference type="Proteomes" id="UP001066276">
    <property type="component" value="Chromosome 11"/>
</dbReference>
<sequence length="327" mass="37132">MFNKSCCFFEANPHSNLLPPVLILEFILGSLGNGVALWGFCFQMRTWKPSTVYLFNLALADFLLIICLPFRTDYYLRKKQWIFGDFPCTLALFMLAMNRAGSIFFLTLIALDRYFKVVHPHHQINFITNGMAAGLACLVWVITITVTGYLLGKSHLEVSNSTHCDSFTICLASDAVWHDCLFLLEFFIPLIIILYCSFGVTWRLKQRQMDKKAKAHKAVKLMAAVGVVFILCFLPSVATRVYILLVLACPKHLACDAFRSADAVFYITISLTYLNSMLDPLVYYFSNPLFRNLFQKHIVGKFNCQQGPKADIKQVPEVTVSPSNCRL</sequence>
<accession>A0AAV7LQJ1</accession>
<comment type="subcellular location">
    <subcellularLocation>
        <location evidence="1">Membrane</location>
        <topology evidence="1">Multi-pass membrane protein</topology>
    </subcellularLocation>
</comment>
<dbReference type="PROSITE" id="PS00237">
    <property type="entry name" value="G_PROTEIN_RECEP_F1_1"/>
    <property type="match status" value="1"/>
</dbReference>
<dbReference type="PANTHER" id="PTHR46048:SF6">
    <property type="entry name" value="HYDROXYCARBOXYLIC ACID RECEPTOR 2"/>
    <property type="match status" value="1"/>
</dbReference>
<feature type="domain" description="G-protein coupled receptors family 1 profile" evidence="10">
    <location>
        <begin position="32"/>
        <end position="283"/>
    </location>
</feature>
<dbReference type="InterPro" id="IPR051893">
    <property type="entry name" value="HCARs"/>
</dbReference>
<dbReference type="InterPro" id="IPR000276">
    <property type="entry name" value="GPCR_Rhodpsn"/>
</dbReference>
<keyword evidence="4 8" id="KW-0297">G-protein coupled receptor</keyword>
<dbReference type="PRINTS" id="PR01533">
    <property type="entry name" value="CYSLTRECPTR"/>
</dbReference>
<feature type="transmembrane region" description="Helical" evidence="9">
    <location>
        <begin position="91"/>
        <end position="111"/>
    </location>
</feature>
<dbReference type="GO" id="GO:0004974">
    <property type="term" value="F:leukotriene receptor activity"/>
    <property type="evidence" value="ECO:0007669"/>
    <property type="project" value="InterPro"/>
</dbReference>
<evidence type="ECO:0000256" key="7">
    <source>
        <dbReference type="ARBA" id="ARBA00023224"/>
    </source>
</evidence>
<evidence type="ECO:0000256" key="9">
    <source>
        <dbReference type="SAM" id="Phobius"/>
    </source>
</evidence>
<keyword evidence="2 8" id="KW-0812">Transmembrane</keyword>
<evidence type="ECO:0000256" key="6">
    <source>
        <dbReference type="ARBA" id="ARBA00023170"/>
    </source>
</evidence>
<dbReference type="EMBL" id="JANPWB010000015">
    <property type="protein sequence ID" value="KAJ1093219.1"/>
    <property type="molecule type" value="Genomic_DNA"/>
</dbReference>
<keyword evidence="7 8" id="KW-0807">Transducer</keyword>
<feature type="transmembrane region" description="Helical" evidence="9">
    <location>
        <begin position="181"/>
        <end position="200"/>
    </location>
</feature>
<name>A0AAV7LQJ1_PLEWA</name>
<evidence type="ECO:0000259" key="10">
    <source>
        <dbReference type="PROSITE" id="PS50262"/>
    </source>
</evidence>
<organism evidence="11 12">
    <name type="scientific">Pleurodeles waltl</name>
    <name type="common">Iberian ribbed newt</name>
    <dbReference type="NCBI Taxonomy" id="8319"/>
    <lineage>
        <taxon>Eukaryota</taxon>
        <taxon>Metazoa</taxon>
        <taxon>Chordata</taxon>
        <taxon>Craniata</taxon>
        <taxon>Vertebrata</taxon>
        <taxon>Euteleostomi</taxon>
        <taxon>Amphibia</taxon>
        <taxon>Batrachia</taxon>
        <taxon>Caudata</taxon>
        <taxon>Salamandroidea</taxon>
        <taxon>Salamandridae</taxon>
        <taxon>Pleurodelinae</taxon>
        <taxon>Pleurodeles</taxon>
    </lineage>
</organism>
<evidence type="ECO:0000313" key="12">
    <source>
        <dbReference type="Proteomes" id="UP001066276"/>
    </source>
</evidence>
<evidence type="ECO:0000256" key="1">
    <source>
        <dbReference type="ARBA" id="ARBA00004141"/>
    </source>
</evidence>
<feature type="transmembrane region" description="Helical" evidence="9">
    <location>
        <begin position="52"/>
        <end position="71"/>
    </location>
</feature>
<feature type="transmembrane region" description="Helical" evidence="9">
    <location>
        <begin position="221"/>
        <end position="243"/>
    </location>
</feature>
<comment type="caution">
    <text evidence="11">The sequence shown here is derived from an EMBL/GenBank/DDBJ whole genome shotgun (WGS) entry which is preliminary data.</text>
</comment>
<dbReference type="InterPro" id="IPR004071">
    <property type="entry name" value="Cyst_leuk_rcpt"/>
</dbReference>
<evidence type="ECO:0000256" key="4">
    <source>
        <dbReference type="ARBA" id="ARBA00023040"/>
    </source>
</evidence>
<dbReference type="PRINTS" id="PR00237">
    <property type="entry name" value="GPCRRHODOPSN"/>
</dbReference>
<reference evidence="11" key="1">
    <citation type="journal article" date="2022" name="bioRxiv">
        <title>Sequencing and chromosome-scale assembly of the giantPleurodeles waltlgenome.</title>
        <authorList>
            <person name="Brown T."/>
            <person name="Elewa A."/>
            <person name="Iarovenko S."/>
            <person name="Subramanian E."/>
            <person name="Araus A.J."/>
            <person name="Petzold A."/>
            <person name="Susuki M."/>
            <person name="Suzuki K.-i.T."/>
            <person name="Hayashi T."/>
            <person name="Toyoda A."/>
            <person name="Oliveira C."/>
            <person name="Osipova E."/>
            <person name="Leigh N.D."/>
            <person name="Simon A."/>
            <person name="Yun M.H."/>
        </authorList>
    </citation>
    <scope>NUCLEOTIDE SEQUENCE</scope>
    <source>
        <strain evidence="11">20211129_DDA</strain>
        <tissue evidence="11">Liver</tissue>
    </source>
</reference>
<evidence type="ECO:0000256" key="5">
    <source>
        <dbReference type="ARBA" id="ARBA00023136"/>
    </source>
</evidence>
<evidence type="ECO:0000256" key="3">
    <source>
        <dbReference type="ARBA" id="ARBA00022989"/>
    </source>
</evidence>
<evidence type="ECO:0000256" key="2">
    <source>
        <dbReference type="ARBA" id="ARBA00022692"/>
    </source>
</evidence>
<keyword evidence="5 9" id="KW-0472">Membrane</keyword>
<feature type="transmembrane region" description="Helical" evidence="9">
    <location>
        <begin position="132"/>
        <end position="151"/>
    </location>
</feature>
<dbReference type="AlphaFoldDB" id="A0AAV7LQJ1"/>
<keyword evidence="12" id="KW-1185">Reference proteome</keyword>